<keyword evidence="3" id="KW-1185">Reference proteome</keyword>
<dbReference type="OrthoDB" id="346087at2"/>
<organism evidence="2 3">
    <name type="scientific">Leptospira tipperaryensis</name>
    <dbReference type="NCBI Taxonomy" id="2564040"/>
    <lineage>
        <taxon>Bacteria</taxon>
        <taxon>Pseudomonadati</taxon>
        <taxon>Spirochaetota</taxon>
        <taxon>Spirochaetia</taxon>
        <taxon>Leptospirales</taxon>
        <taxon>Leptospiraceae</taxon>
        <taxon>Leptospira</taxon>
    </lineage>
</organism>
<dbReference type="KEGG" id="laj:A0128_01140"/>
<name>A0A1D7USJ2_9LEPT</name>
<protein>
    <submittedName>
        <fullName evidence="2">Uncharacterized protein</fullName>
    </submittedName>
</protein>
<evidence type="ECO:0000256" key="1">
    <source>
        <dbReference type="SAM" id="MobiDB-lite"/>
    </source>
</evidence>
<feature type="compositionally biased region" description="Basic residues" evidence="1">
    <location>
        <begin position="1"/>
        <end position="20"/>
    </location>
</feature>
<evidence type="ECO:0000313" key="3">
    <source>
        <dbReference type="Proteomes" id="UP000094197"/>
    </source>
</evidence>
<dbReference type="Proteomes" id="UP000094197">
    <property type="component" value="Chromosome 1"/>
</dbReference>
<feature type="region of interest" description="Disordered" evidence="1">
    <location>
        <begin position="1"/>
        <end position="25"/>
    </location>
</feature>
<dbReference type="EMBL" id="CP015217">
    <property type="protein sequence ID" value="AOP32599.1"/>
    <property type="molecule type" value="Genomic_DNA"/>
</dbReference>
<gene>
    <name evidence="2" type="ORF">A0128_01140</name>
</gene>
<evidence type="ECO:0000313" key="2">
    <source>
        <dbReference type="EMBL" id="AOP32599.1"/>
    </source>
</evidence>
<reference evidence="2 3" key="1">
    <citation type="submission" date="2016-04" db="EMBL/GenBank/DDBJ databases">
        <title>Complete genome seqeunce of Leptospira alstonii serovar Room22.</title>
        <authorList>
            <person name="Nally J.E."/>
            <person name="Bayles D.O."/>
            <person name="Hurley D."/>
            <person name="Fanning S."/>
            <person name="McMahon B.J."/>
            <person name="Arent Z."/>
        </authorList>
    </citation>
    <scope>NUCLEOTIDE SEQUENCE [LARGE SCALE GENOMIC DNA]</scope>
    <source>
        <strain evidence="2 3">GWTS #1</strain>
    </source>
</reference>
<dbReference type="RefSeq" id="WP_069605849.1">
    <property type="nucleotide sequence ID" value="NZ_CP015217.1"/>
</dbReference>
<dbReference type="AlphaFoldDB" id="A0A1D7USJ2"/>
<proteinExistence type="predicted"/>
<accession>A0A1D7USJ2</accession>
<sequence length="76" mass="8410">MVQKKKTKIQKAAPKKKRAHVSSSVNKNDIRLSDMVDLAAEEFVKTIEIMAKLSSGSRTKLKNSIKSAAKQILQGK</sequence>